<feature type="domain" description="Peptidase M20 dimerisation" evidence="6">
    <location>
        <begin position="239"/>
        <end position="332"/>
    </location>
</feature>
<dbReference type="GO" id="GO:0046872">
    <property type="term" value="F:metal ion binding"/>
    <property type="evidence" value="ECO:0007669"/>
    <property type="project" value="UniProtKB-KW"/>
</dbReference>
<dbReference type="Proteomes" id="UP000564385">
    <property type="component" value="Unassembled WGS sequence"/>
</dbReference>
<evidence type="ECO:0000256" key="1">
    <source>
        <dbReference type="ARBA" id="ARBA00001947"/>
    </source>
</evidence>
<evidence type="ECO:0000313" key="8">
    <source>
        <dbReference type="Proteomes" id="UP000564385"/>
    </source>
</evidence>
<dbReference type="Pfam" id="PF07687">
    <property type="entry name" value="M20_dimer"/>
    <property type="match status" value="1"/>
</dbReference>
<dbReference type="SUPFAM" id="SSF53187">
    <property type="entry name" value="Zn-dependent exopeptidases"/>
    <property type="match status" value="1"/>
</dbReference>
<keyword evidence="2" id="KW-0479">Metal-binding</keyword>
<gene>
    <name evidence="7" type="ORF">HDF08_001627</name>
</gene>
<dbReference type="PANTHER" id="PTHR43808:SF17">
    <property type="entry name" value="PEPTIDASE M20"/>
    <property type="match status" value="1"/>
</dbReference>
<dbReference type="InterPro" id="IPR011650">
    <property type="entry name" value="Peptidase_M20_dimer"/>
</dbReference>
<feature type="region of interest" description="Disordered" evidence="5">
    <location>
        <begin position="105"/>
        <end position="124"/>
    </location>
</feature>
<evidence type="ECO:0000313" key="7">
    <source>
        <dbReference type="EMBL" id="NYF89560.1"/>
    </source>
</evidence>
<dbReference type="Pfam" id="PF01546">
    <property type="entry name" value="Peptidase_M20"/>
    <property type="match status" value="1"/>
</dbReference>
<evidence type="ECO:0000256" key="3">
    <source>
        <dbReference type="ARBA" id="ARBA00022801"/>
    </source>
</evidence>
<evidence type="ECO:0000259" key="6">
    <source>
        <dbReference type="Pfam" id="PF07687"/>
    </source>
</evidence>
<dbReference type="PROSITE" id="PS00758">
    <property type="entry name" value="ARGE_DAPE_CPG2_1"/>
    <property type="match status" value="1"/>
</dbReference>
<evidence type="ECO:0000256" key="4">
    <source>
        <dbReference type="ARBA" id="ARBA00022833"/>
    </source>
</evidence>
<sequence>MPATAASTANAQRRISRLATLTAVHRAFHWLHLHQPQLRQWQLELVRIPAPPFGESARAAWFLERFHHLGLTNLHLDDAGNALAELQPEAASSPALNNDTSIEAADTLPDHGTVDKPSSPDSSQLQPCILLSAHLDTVFPPNTPIDLTEEKDSPRIAAPGICDNAAGLTALLAIAAALRFANITPPIPILFAANVGEEGEGDLRGMRHLFERGPYRTSIAAALILEGGGTAAAINQALGSLRFRVTVTGPGGHSWADAGTPNPILVLSKALTEIAALNLPTDPLTTLNVGHISGGTSINSIPESASALLDLRSTDSTLLTSTASRVHQIFDDIVTAQSTTTAPLKLHIETIGNRPAATLPDDSPLLHTLRAVDRHLSLRTELRLGSTDANIPLSRGIPALALGSGGIGGGIHTLQEWYDPTGRETALRRILLTLLDTTQLVAEGLPGNN</sequence>
<proteinExistence type="predicted"/>
<dbReference type="InterPro" id="IPR001261">
    <property type="entry name" value="ArgE/DapE_CS"/>
</dbReference>
<dbReference type="GO" id="GO:0016787">
    <property type="term" value="F:hydrolase activity"/>
    <property type="evidence" value="ECO:0007669"/>
    <property type="project" value="UniProtKB-KW"/>
</dbReference>
<dbReference type="Gene3D" id="3.30.70.360">
    <property type="match status" value="1"/>
</dbReference>
<dbReference type="AlphaFoldDB" id="A0A852VD12"/>
<comment type="caution">
    <text evidence="7">The sequence shown here is derived from an EMBL/GenBank/DDBJ whole genome shotgun (WGS) entry which is preliminary data.</text>
</comment>
<keyword evidence="3" id="KW-0378">Hydrolase</keyword>
<dbReference type="InterPro" id="IPR050072">
    <property type="entry name" value="Peptidase_M20A"/>
</dbReference>
<protein>
    <submittedName>
        <fullName evidence="7">Acetylornithine deacetylase/succinyl-diaminopimelate desuccinylase-like protein</fullName>
    </submittedName>
</protein>
<keyword evidence="4" id="KW-0862">Zinc</keyword>
<reference evidence="7 8" key="1">
    <citation type="submission" date="2020-07" db="EMBL/GenBank/DDBJ databases">
        <title>Genomic Encyclopedia of Type Strains, Phase IV (KMG-V): Genome sequencing to study the core and pangenomes of soil and plant-associated prokaryotes.</title>
        <authorList>
            <person name="Whitman W."/>
        </authorList>
    </citation>
    <scope>NUCLEOTIDE SEQUENCE [LARGE SCALE GENOMIC DNA]</scope>
    <source>
        <strain evidence="7 8">M8UP22</strain>
    </source>
</reference>
<dbReference type="InterPro" id="IPR002933">
    <property type="entry name" value="Peptidase_M20"/>
</dbReference>
<organism evidence="7 8">
    <name type="scientific">Tunturiibacter lichenicola</name>
    <dbReference type="NCBI Taxonomy" id="2051959"/>
    <lineage>
        <taxon>Bacteria</taxon>
        <taxon>Pseudomonadati</taxon>
        <taxon>Acidobacteriota</taxon>
        <taxon>Terriglobia</taxon>
        <taxon>Terriglobales</taxon>
        <taxon>Acidobacteriaceae</taxon>
        <taxon>Tunturiibacter</taxon>
    </lineage>
</organism>
<name>A0A852VD12_9BACT</name>
<dbReference type="SUPFAM" id="SSF55031">
    <property type="entry name" value="Bacterial exopeptidase dimerisation domain"/>
    <property type="match status" value="1"/>
</dbReference>
<evidence type="ECO:0000256" key="2">
    <source>
        <dbReference type="ARBA" id="ARBA00022723"/>
    </source>
</evidence>
<dbReference type="PANTHER" id="PTHR43808">
    <property type="entry name" value="ACETYLORNITHINE DEACETYLASE"/>
    <property type="match status" value="1"/>
</dbReference>
<dbReference type="Gene3D" id="3.40.630.10">
    <property type="entry name" value="Zn peptidases"/>
    <property type="match status" value="1"/>
</dbReference>
<dbReference type="EMBL" id="JACCCU010000001">
    <property type="protein sequence ID" value="NYF89560.1"/>
    <property type="molecule type" value="Genomic_DNA"/>
</dbReference>
<accession>A0A852VD12</accession>
<comment type="cofactor">
    <cofactor evidence="1">
        <name>Zn(2+)</name>
        <dbReference type="ChEBI" id="CHEBI:29105"/>
    </cofactor>
</comment>
<dbReference type="InterPro" id="IPR036264">
    <property type="entry name" value="Bact_exopeptidase_dim_dom"/>
</dbReference>
<evidence type="ECO:0000256" key="5">
    <source>
        <dbReference type="SAM" id="MobiDB-lite"/>
    </source>
</evidence>